<comment type="caution">
    <text evidence="1">The sequence shown here is derived from an EMBL/GenBank/DDBJ whole genome shotgun (WGS) entry which is preliminary data.</text>
</comment>
<organism evidence="1 2">
    <name type="scientific">Clostridium lapidicellarium</name>
    <dbReference type="NCBI Taxonomy" id="3240931"/>
    <lineage>
        <taxon>Bacteria</taxon>
        <taxon>Bacillati</taxon>
        <taxon>Bacillota</taxon>
        <taxon>Clostridia</taxon>
        <taxon>Eubacteriales</taxon>
        <taxon>Clostridiaceae</taxon>
        <taxon>Clostridium</taxon>
    </lineage>
</organism>
<keyword evidence="2" id="KW-1185">Reference proteome</keyword>
<dbReference type="Proteomes" id="UP001565220">
    <property type="component" value="Unassembled WGS sequence"/>
</dbReference>
<evidence type="ECO:0000313" key="2">
    <source>
        <dbReference type="Proteomes" id="UP001565220"/>
    </source>
</evidence>
<accession>A0ABV4DUY5</accession>
<reference evidence="1 2" key="1">
    <citation type="submission" date="2024-08" db="EMBL/GenBank/DDBJ databases">
        <title>Clostridium lapicellarii sp. nov., and Clostridium renhuaiense sp. nov., two species isolated from the mud in a fermentation cellar used for producing sauce-flavour Chinese liquors.</title>
        <authorList>
            <person name="Yang F."/>
            <person name="Wang H."/>
            <person name="Chen L.Q."/>
            <person name="Zhou N."/>
            <person name="Lu J.J."/>
            <person name="Pu X.X."/>
            <person name="Wan B."/>
            <person name="Wang L."/>
            <person name="Liu S.J."/>
        </authorList>
    </citation>
    <scope>NUCLEOTIDE SEQUENCE [LARGE SCALE GENOMIC DNA]</scope>
    <source>
        <strain evidence="1 2">MT-113</strain>
    </source>
</reference>
<dbReference type="EMBL" id="JBGFFE010000005">
    <property type="protein sequence ID" value="MEY8763046.1"/>
    <property type="molecule type" value="Genomic_DNA"/>
</dbReference>
<gene>
    <name evidence="1" type="ORF">AB8S09_05200</name>
</gene>
<protein>
    <submittedName>
        <fullName evidence="1">Uncharacterized protein</fullName>
    </submittedName>
</protein>
<sequence>MEYYSDGYEKVIYRGNDNLLWKADFSKMYLNEFEDLKSLKYKRYKCIDNFNEDLMFLLKKII</sequence>
<proteinExistence type="predicted"/>
<name>A0ABV4DUY5_9CLOT</name>
<evidence type="ECO:0000313" key="1">
    <source>
        <dbReference type="EMBL" id="MEY8763046.1"/>
    </source>
</evidence>